<dbReference type="GO" id="GO:0005789">
    <property type="term" value="C:endoplasmic reticulum membrane"/>
    <property type="evidence" value="ECO:0007669"/>
    <property type="project" value="UniProtKB-SubCell"/>
</dbReference>
<dbReference type="OrthoDB" id="2013972at2759"/>
<evidence type="ECO:0000313" key="13">
    <source>
        <dbReference type="EMBL" id="OQR78027.1"/>
    </source>
</evidence>
<dbReference type="GO" id="GO:0005085">
    <property type="term" value="F:guanyl-nucleotide exchange factor activity"/>
    <property type="evidence" value="ECO:0007669"/>
    <property type="project" value="InterPro"/>
</dbReference>
<comment type="subcellular location">
    <subcellularLocation>
        <location evidence="1">Endoplasmic reticulum membrane</location>
        <topology evidence="1">Single-pass membrane protein</topology>
    </subcellularLocation>
</comment>
<protein>
    <submittedName>
        <fullName evidence="13">Prolactin regulatory element-binding protein-like</fullName>
    </submittedName>
</protein>
<sequence>MTMPPAASASAVKSRDKGRFIGRVNFPLCTIDVVSERHVFVAGGGGRSKTGVPNKMEILELMPEESGGFRAEIVASYDVGDVITCSALCPIKDSRHLFLAAGKGGMCDLYRLSYTLQKQNVSTEHETIINYAPADKSVDGGVQQRNIGRRMNQSNRNNPGDLGGQGDHNPLRDPNGNVATRNRTTKLGFEIQAESSFQSDFNEKEEPFQRVVRFAQKKGILFTGGSDGCLRAWKSPAFTKVFEVKAHDGDIDDITVSTSEESVVSVGKDGQAIIWSFQGEKLLDLVAELPTKDKYSFRNARFGAVAESSPDQCRLFATMNPVIRKRPLKTSYIVKWNPHKAFSVELVKATDADLFSAIAISDDGIFLATGRQSGRVEIFISFSLERLYVCEKAHNIFVTGMAFLKSAGETRRYVFDHWQRSVLALRNCSN</sequence>
<dbReference type="GO" id="GO:0003400">
    <property type="term" value="P:regulation of COPII vesicle coating"/>
    <property type="evidence" value="ECO:0007669"/>
    <property type="project" value="TreeGrafter"/>
</dbReference>
<keyword evidence="10" id="KW-0472">Membrane</keyword>
<feature type="compositionally biased region" description="Polar residues" evidence="12">
    <location>
        <begin position="149"/>
        <end position="158"/>
    </location>
</feature>
<accession>A0A1V9XX03</accession>
<dbReference type="InParanoid" id="A0A1V9XX03"/>
<gene>
    <name evidence="13" type="ORF">BIW11_00365</name>
</gene>
<evidence type="ECO:0000256" key="5">
    <source>
        <dbReference type="ARBA" id="ARBA00022737"/>
    </source>
</evidence>
<dbReference type="FunCoup" id="A0A1V9XX03">
    <property type="interactions" value="1639"/>
</dbReference>
<feature type="repeat" description="WD" evidence="11">
    <location>
        <begin position="244"/>
        <end position="285"/>
    </location>
</feature>
<evidence type="ECO:0000256" key="6">
    <source>
        <dbReference type="ARBA" id="ARBA00022824"/>
    </source>
</evidence>
<name>A0A1V9XX03_9ACAR</name>
<evidence type="ECO:0000256" key="7">
    <source>
        <dbReference type="ARBA" id="ARBA00022892"/>
    </source>
</evidence>
<dbReference type="InterPro" id="IPR036322">
    <property type="entry name" value="WD40_repeat_dom_sf"/>
</dbReference>
<keyword evidence="2" id="KW-0813">Transport</keyword>
<evidence type="ECO:0000256" key="11">
    <source>
        <dbReference type="PROSITE-ProRule" id="PRU00221"/>
    </source>
</evidence>
<keyword evidence="5" id="KW-0677">Repeat</keyword>
<evidence type="ECO:0000256" key="9">
    <source>
        <dbReference type="ARBA" id="ARBA00022989"/>
    </source>
</evidence>
<keyword evidence="7" id="KW-0931">ER-Golgi transport</keyword>
<evidence type="ECO:0000256" key="4">
    <source>
        <dbReference type="ARBA" id="ARBA00022692"/>
    </source>
</evidence>
<feature type="region of interest" description="Disordered" evidence="12">
    <location>
        <begin position="149"/>
        <end position="178"/>
    </location>
</feature>
<dbReference type="Gene3D" id="2.130.10.10">
    <property type="entry name" value="YVTN repeat-like/Quinoprotein amine dehydrogenase"/>
    <property type="match status" value="1"/>
</dbReference>
<dbReference type="SUPFAM" id="SSF50978">
    <property type="entry name" value="WD40 repeat-like"/>
    <property type="match status" value="1"/>
</dbReference>
<dbReference type="EMBL" id="MNPL01002729">
    <property type="protein sequence ID" value="OQR78027.1"/>
    <property type="molecule type" value="Genomic_DNA"/>
</dbReference>
<dbReference type="STRING" id="418985.A0A1V9XX03"/>
<keyword evidence="14" id="KW-1185">Reference proteome</keyword>
<dbReference type="AlphaFoldDB" id="A0A1V9XX03"/>
<proteinExistence type="predicted"/>
<dbReference type="Pfam" id="PF00400">
    <property type="entry name" value="WD40"/>
    <property type="match status" value="1"/>
</dbReference>
<keyword evidence="3 11" id="KW-0853">WD repeat</keyword>
<evidence type="ECO:0000256" key="12">
    <source>
        <dbReference type="SAM" id="MobiDB-lite"/>
    </source>
</evidence>
<dbReference type="GO" id="GO:0006888">
    <property type="term" value="P:endoplasmic reticulum to Golgi vesicle-mediated transport"/>
    <property type="evidence" value="ECO:0007669"/>
    <property type="project" value="TreeGrafter"/>
</dbReference>
<dbReference type="Proteomes" id="UP000192247">
    <property type="component" value="Unassembled WGS sequence"/>
</dbReference>
<evidence type="ECO:0000256" key="3">
    <source>
        <dbReference type="ARBA" id="ARBA00022574"/>
    </source>
</evidence>
<dbReference type="InterPro" id="IPR015943">
    <property type="entry name" value="WD40/YVTN_repeat-like_dom_sf"/>
</dbReference>
<comment type="caution">
    <text evidence="13">The sequence shown here is derived from an EMBL/GenBank/DDBJ whole genome shotgun (WGS) entry which is preliminary data.</text>
</comment>
<dbReference type="InterPro" id="IPR001680">
    <property type="entry name" value="WD40_rpt"/>
</dbReference>
<reference evidence="13 14" key="1">
    <citation type="journal article" date="2017" name="Gigascience">
        <title>Draft genome of the honey bee ectoparasitic mite, Tropilaelaps mercedesae, is shaped by the parasitic life history.</title>
        <authorList>
            <person name="Dong X."/>
            <person name="Armstrong S.D."/>
            <person name="Xia D."/>
            <person name="Makepeace B.L."/>
            <person name="Darby A.C."/>
            <person name="Kadowaki T."/>
        </authorList>
    </citation>
    <scope>NUCLEOTIDE SEQUENCE [LARGE SCALE GENOMIC DNA]</scope>
    <source>
        <strain evidence="13">Wuxi-XJTLU</strain>
    </source>
</reference>
<evidence type="ECO:0000256" key="8">
    <source>
        <dbReference type="ARBA" id="ARBA00022927"/>
    </source>
</evidence>
<evidence type="ECO:0000256" key="1">
    <source>
        <dbReference type="ARBA" id="ARBA00004389"/>
    </source>
</evidence>
<keyword evidence="4" id="KW-0812">Transmembrane</keyword>
<evidence type="ECO:0000313" key="14">
    <source>
        <dbReference type="Proteomes" id="UP000192247"/>
    </source>
</evidence>
<keyword evidence="9" id="KW-1133">Transmembrane helix</keyword>
<dbReference type="GO" id="GO:0015031">
    <property type="term" value="P:protein transport"/>
    <property type="evidence" value="ECO:0007669"/>
    <property type="project" value="UniProtKB-KW"/>
</dbReference>
<dbReference type="PANTHER" id="PTHR23284:SF0">
    <property type="entry name" value="PROLACTIN REGULATORY ELEMENT-BINDING PROTEIN"/>
    <property type="match status" value="1"/>
</dbReference>
<evidence type="ECO:0000256" key="10">
    <source>
        <dbReference type="ARBA" id="ARBA00023136"/>
    </source>
</evidence>
<keyword evidence="6" id="KW-0256">Endoplasmic reticulum</keyword>
<keyword evidence="8" id="KW-0653">Protein transport</keyword>
<dbReference type="PROSITE" id="PS50082">
    <property type="entry name" value="WD_REPEATS_2"/>
    <property type="match status" value="1"/>
</dbReference>
<organism evidence="13 14">
    <name type="scientific">Tropilaelaps mercedesae</name>
    <dbReference type="NCBI Taxonomy" id="418985"/>
    <lineage>
        <taxon>Eukaryota</taxon>
        <taxon>Metazoa</taxon>
        <taxon>Ecdysozoa</taxon>
        <taxon>Arthropoda</taxon>
        <taxon>Chelicerata</taxon>
        <taxon>Arachnida</taxon>
        <taxon>Acari</taxon>
        <taxon>Parasitiformes</taxon>
        <taxon>Mesostigmata</taxon>
        <taxon>Gamasina</taxon>
        <taxon>Dermanyssoidea</taxon>
        <taxon>Laelapidae</taxon>
        <taxon>Tropilaelaps</taxon>
    </lineage>
</organism>
<dbReference type="SMART" id="SM00320">
    <property type="entry name" value="WD40"/>
    <property type="match status" value="2"/>
</dbReference>
<evidence type="ECO:0000256" key="2">
    <source>
        <dbReference type="ARBA" id="ARBA00022448"/>
    </source>
</evidence>
<dbReference type="PANTHER" id="PTHR23284">
    <property type="entry name" value="PROLACTIN REGULATORY ELEMENT BINDING PROTEIN"/>
    <property type="match status" value="1"/>
</dbReference>
<dbReference type="InterPro" id="IPR045260">
    <property type="entry name" value="Sec12-like"/>
</dbReference>